<evidence type="ECO:0000256" key="4">
    <source>
        <dbReference type="ARBA" id="ARBA00023295"/>
    </source>
</evidence>
<dbReference type="SMART" id="SM01217">
    <property type="entry name" value="Fn3_like"/>
    <property type="match status" value="1"/>
</dbReference>
<dbReference type="Gene3D" id="2.60.40.10">
    <property type="entry name" value="Immunoglobulins"/>
    <property type="match status" value="1"/>
</dbReference>
<dbReference type="FunFam" id="3.40.50.1700:FF:000001">
    <property type="entry name" value="probable beta-D-xylosidase 2"/>
    <property type="match status" value="1"/>
</dbReference>
<dbReference type="SUPFAM" id="SSF51445">
    <property type="entry name" value="(Trans)glycosidases"/>
    <property type="match status" value="2"/>
</dbReference>
<dbReference type="PANTHER" id="PTHR42721">
    <property type="entry name" value="SUGAR HYDROLASE-RELATED"/>
    <property type="match status" value="1"/>
</dbReference>
<dbReference type="InterPro" id="IPR044993">
    <property type="entry name" value="BXL"/>
</dbReference>
<dbReference type="InterPro" id="IPR017853">
    <property type="entry name" value="GH"/>
</dbReference>
<dbReference type="PRINTS" id="PR00133">
    <property type="entry name" value="GLHYDRLASE3"/>
</dbReference>
<organism evidence="7 8">
    <name type="scientific">Vitis vinifera</name>
    <name type="common">Grape</name>
    <dbReference type="NCBI Taxonomy" id="29760"/>
    <lineage>
        <taxon>Eukaryota</taxon>
        <taxon>Viridiplantae</taxon>
        <taxon>Streptophyta</taxon>
        <taxon>Embryophyta</taxon>
        <taxon>Tracheophyta</taxon>
        <taxon>Spermatophyta</taxon>
        <taxon>Magnoliopsida</taxon>
        <taxon>eudicotyledons</taxon>
        <taxon>Gunneridae</taxon>
        <taxon>Pentapetalae</taxon>
        <taxon>rosids</taxon>
        <taxon>Vitales</taxon>
        <taxon>Vitaceae</taxon>
        <taxon>Viteae</taxon>
        <taxon>Vitis</taxon>
    </lineage>
</organism>
<dbReference type="InterPro" id="IPR036881">
    <property type="entry name" value="Glyco_hydro_3_C_sf"/>
</dbReference>
<evidence type="ECO:0000313" key="8">
    <source>
        <dbReference type="Proteomes" id="UP000288805"/>
    </source>
</evidence>
<dbReference type="Proteomes" id="UP000288805">
    <property type="component" value="Unassembled WGS sequence"/>
</dbReference>
<dbReference type="Pfam" id="PF01915">
    <property type="entry name" value="Glyco_hydro_3_C"/>
    <property type="match status" value="1"/>
</dbReference>
<evidence type="ECO:0000256" key="5">
    <source>
        <dbReference type="SAM" id="SignalP"/>
    </source>
</evidence>
<dbReference type="Gene3D" id="3.40.50.1700">
    <property type="entry name" value="Glycoside hydrolase family 3 C-terminal domain"/>
    <property type="match status" value="1"/>
</dbReference>
<protein>
    <submittedName>
        <fullName evidence="7">Putative beta-D-xylosidase 7</fullName>
    </submittedName>
</protein>
<feature type="signal peptide" evidence="5">
    <location>
        <begin position="1"/>
        <end position="29"/>
    </location>
</feature>
<dbReference type="InterPro" id="IPR026891">
    <property type="entry name" value="Fn3-like"/>
</dbReference>
<keyword evidence="4" id="KW-0326">Glycosidase</keyword>
<evidence type="ECO:0000256" key="2">
    <source>
        <dbReference type="ARBA" id="ARBA00022729"/>
    </source>
</evidence>
<dbReference type="GO" id="GO:0045493">
    <property type="term" value="P:xylan catabolic process"/>
    <property type="evidence" value="ECO:0007669"/>
    <property type="project" value="InterPro"/>
</dbReference>
<feature type="chain" id="PRO_5019353923" evidence="5">
    <location>
        <begin position="30"/>
        <end position="815"/>
    </location>
</feature>
<keyword evidence="2 5" id="KW-0732">Signal</keyword>
<dbReference type="InterPro" id="IPR036962">
    <property type="entry name" value="Glyco_hydro_3_N_sf"/>
</dbReference>
<dbReference type="InterPro" id="IPR013783">
    <property type="entry name" value="Ig-like_fold"/>
</dbReference>
<dbReference type="InterPro" id="IPR002772">
    <property type="entry name" value="Glyco_hydro_3_C"/>
</dbReference>
<sequence length="815" mass="88464">MKLHSLLLINLVICLGVGVLLVGVHCTESSSPPFACDSSDPLTKSYAFCNTTLRISQRASDLISRLTLDEKISQLISSAASIPRLGIPAYEWWSEALHGIRDRHGIRFNGTIRSATSFPQVILTAASFDAHLWYRIGQAIGIETRAMYNAGQAMGMTFWAPNINIFRDPRWGRGQETPGEDPVVAGKYAVSYVRGLQGDTFEGGKVDVLQASACCKHFTAYDLDNWTSIDRYTFDARVTMQDLADTYQPPFRSCIEEGRASGLMCAYNLVNGVPNCADFNLLSKTARGQWGFDGYIVSDCDAVSLVHDVQGYAKSPEDAVAIVLTAGMVLPFSFIPLVKLLHGSCCIAFWSEDLGHLTSPIDAYLDPGMDVACGGYLQKHAKSAVSQKKLTESEIDRALLNLVTVRMRLGLFNGNPRKLPFGNIGPDQVCSTEHQTLALEAARSGIVLLKNSDRLLPLSKGETLSLAVIGPNANATDTLLGNYAGPPCKFISPLQGLQSYVNNTMYHAGCNDVACSSASIENAVDVAKQADYVVLVMGLDQTQEREKYDRLDLVLPGKQEQLITSVAKAAKKPVVLVLLCGGPVDISFAKGSSNIGSILWAGYPGEAGGAAIAETIFGDHNPGGRLPVTWYPKDFIKIPMTDMRMRPEPQSGYPGRTHRFYTGKKVFEFGDGLSYSPYSYEFLSVTPNKLYLNQPSTTHVVENSGYASVSELGTEFCEAKKLSTLLAVRNGGKMAGKHPVLLFVKQAKAGNGSPMKQLVGFQNVFLDAGESTNVEFILSPCEHLSRANKDGLMVMEQGIHLLVVGDKEYPIAIVA</sequence>
<name>A0A438F8J3_VITVI</name>
<dbReference type="InterPro" id="IPR001764">
    <property type="entry name" value="Glyco_hydro_3_N"/>
</dbReference>
<dbReference type="AlphaFoldDB" id="A0A438F8J3"/>
<keyword evidence="3" id="KW-0378">Hydrolase</keyword>
<evidence type="ECO:0000256" key="1">
    <source>
        <dbReference type="ARBA" id="ARBA00005336"/>
    </source>
</evidence>
<dbReference type="Gene3D" id="3.20.20.300">
    <property type="entry name" value="Glycoside hydrolase, family 3, N-terminal domain"/>
    <property type="match status" value="1"/>
</dbReference>
<comment type="similarity">
    <text evidence="1">Belongs to the glycosyl hydrolase 3 family.</text>
</comment>
<reference evidence="7 8" key="1">
    <citation type="journal article" date="2018" name="PLoS Genet.">
        <title>Population sequencing reveals clonal diversity and ancestral inbreeding in the grapevine cultivar Chardonnay.</title>
        <authorList>
            <person name="Roach M.J."/>
            <person name="Johnson D.L."/>
            <person name="Bohlmann J."/>
            <person name="van Vuuren H.J."/>
            <person name="Jones S.J."/>
            <person name="Pretorius I.S."/>
            <person name="Schmidt S.A."/>
            <person name="Borneman A.R."/>
        </authorList>
    </citation>
    <scope>NUCLEOTIDE SEQUENCE [LARGE SCALE GENOMIC DNA]</scope>
    <source>
        <strain evidence="8">cv. Chardonnay</strain>
        <tissue evidence="7">Leaf</tissue>
    </source>
</reference>
<feature type="domain" description="Fibronectin type III-like" evidence="6">
    <location>
        <begin position="738"/>
        <end position="808"/>
    </location>
</feature>
<comment type="caution">
    <text evidence="7">The sequence shown here is derived from an EMBL/GenBank/DDBJ whole genome shotgun (WGS) entry which is preliminary data.</text>
</comment>
<gene>
    <name evidence="7" type="primary">BXL7_1</name>
    <name evidence="7" type="ORF">CK203_096981</name>
</gene>
<evidence type="ECO:0000313" key="7">
    <source>
        <dbReference type="EMBL" id="RVW56271.1"/>
    </source>
</evidence>
<accession>A0A438F8J3</accession>
<dbReference type="PANTHER" id="PTHR42721:SF3">
    <property type="entry name" value="BETA-D-XYLOSIDASE 5-RELATED"/>
    <property type="match status" value="1"/>
</dbReference>
<dbReference type="GO" id="GO:0009044">
    <property type="term" value="F:xylan 1,4-beta-xylosidase activity"/>
    <property type="evidence" value="ECO:0007669"/>
    <property type="project" value="InterPro"/>
</dbReference>
<dbReference type="SUPFAM" id="SSF52279">
    <property type="entry name" value="Beta-D-glucan exohydrolase, C-terminal domain"/>
    <property type="match status" value="1"/>
</dbReference>
<dbReference type="EMBL" id="QGNW01001090">
    <property type="protein sequence ID" value="RVW56271.1"/>
    <property type="molecule type" value="Genomic_DNA"/>
</dbReference>
<proteinExistence type="inferred from homology"/>
<dbReference type="Pfam" id="PF00933">
    <property type="entry name" value="Glyco_hydro_3"/>
    <property type="match status" value="1"/>
</dbReference>
<dbReference type="Pfam" id="PF14310">
    <property type="entry name" value="Fn3-like"/>
    <property type="match status" value="1"/>
</dbReference>
<evidence type="ECO:0000256" key="3">
    <source>
        <dbReference type="ARBA" id="ARBA00022801"/>
    </source>
</evidence>
<evidence type="ECO:0000259" key="6">
    <source>
        <dbReference type="SMART" id="SM01217"/>
    </source>
</evidence>